<dbReference type="Proteomes" id="UP000634136">
    <property type="component" value="Unassembled WGS sequence"/>
</dbReference>
<proteinExistence type="predicted"/>
<evidence type="ECO:0000313" key="2">
    <source>
        <dbReference type="Proteomes" id="UP000634136"/>
    </source>
</evidence>
<evidence type="ECO:0000313" key="1">
    <source>
        <dbReference type="EMBL" id="KAF7814837.1"/>
    </source>
</evidence>
<organism evidence="1 2">
    <name type="scientific">Senna tora</name>
    <dbReference type="NCBI Taxonomy" id="362788"/>
    <lineage>
        <taxon>Eukaryota</taxon>
        <taxon>Viridiplantae</taxon>
        <taxon>Streptophyta</taxon>
        <taxon>Embryophyta</taxon>
        <taxon>Tracheophyta</taxon>
        <taxon>Spermatophyta</taxon>
        <taxon>Magnoliopsida</taxon>
        <taxon>eudicotyledons</taxon>
        <taxon>Gunneridae</taxon>
        <taxon>Pentapetalae</taxon>
        <taxon>rosids</taxon>
        <taxon>fabids</taxon>
        <taxon>Fabales</taxon>
        <taxon>Fabaceae</taxon>
        <taxon>Caesalpinioideae</taxon>
        <taxon>Cassia clade</taxon>
        <taxon>Senna</taxon>
    </lineage>
</organism>
<keyword evidence="2" id="KW-1185">Reference proteome</keyword>
<dbReference type="EMBL" id="JAAIUW010000009">
    <property type="protein sequence ID" value="KAF7814837.1"/>
    <property type="molecule type" value="Genomic_DNA"/>
</dbReference>
<reference evidence="1" key="1">
    <citation type="submission" date="2020-09" db="EMBL/GenBank/DDBJ databases">
        <title>Genome-Enabled Discovery of Anthraquinone Biosynthesis in Senna tora.</title>
        <authorList>
            <person name="Kang S.-H."/>
            <person name="Pandey R.P."/>
            <person name="Lee C.-M."/>
            <person name="Sim J.-S."/>
            <person name="Jeong J.-T."/>
            <person name="Choi B.-S."/>
            <person name="Jung M."/>
            <person name="Ginzburg D."/>
            <person name="Zhao K."/>
            <person name="Won S.Y."/>
            <person name="Oh T.-J."/>
            <person name="Yu Y."/>
            <person name="Kim N.-H."/>
            <person name="Lee O.R."/>
            <person name="Lee T.-H."/>
            <person name="Bashyal P."/>
            <person name="Kim T.-S."/>
            <person name="Lee W.-H."/>
            <person name="Kawkins C."/>
            <person name="Kim C.-K."/>
            <person name="Kim J.S."/>
            <person name="Ahn B.O."/>
            <person name="Rhee S.Y."/>
            <person name="Sohng J.K."/>
        </authorList>
    </citation>
    <scope>NUCLEOTIDE SEQUENCE</scope>
    <source>
        <tissue evidence="1">Leaf</tissue>
    </source>
</reference>
<name>A0A834WA44_9FABA</name>
<gene>
    <name evidence="1" type="ORF">G2W53_028806</name>
</gene>
<comment type="caution">
    <text evidence="1">The sequence shown here is derived from an EMBL/GenBank/DDBJ whole genome shotgun (WGS) entry which is preliminary data.</text>
</comment>
<protein>
    <submittedName>
        <fullName evidence="1">Beta-D-xylosidase 1</fullName>
    </submittedName>
</protein>
<accession>A0A834WA44</accession>
<dbReference type="AlphaFoldDB" id="A0A834WA44"/>
<sequence length="26" mass="2855">MDLNLALANLFTVQMRLGMFDGEPSA</sequence>